<evidence type="ECO:0000256" key="9">
    <source>
        <dbReference type="ARBA" id="ARBA00022777"/>
    </source>
</evidence>
<proteinExistence type="inferred from homology"/>
<dbReference type="NCBIfam" id="TIGR00682">
    <property type="entry name" value="lpxK"/>
    <property type="match status" value="1"/>
</dbReference>
<dbReference type="HAMAP" id="MF_00409">
    <property type="entry name" value="LpxK"/>
    <property type="match status" value="1"/>
</dbReference>
<dbReference type="SUPFAM" id="SSF52540">
    <property type="entry name" value="P-loop containing nucleoside triphosphate hydrolases"/>
    <property type="match status" value="1"/>
</dbReference>
<gene>
    <name evidence="13 14" type="primary">lpxK</name>
    <name evidence="14" type="ORF">THMIRHAS_14810</name>
</gene>
<evidence type="ECO:0000313" key="14">
    <source>
        <dbReference type="EMBL" id="BBP46108.1"/>
    </source>
</evidence>
<keyword evidence="10 13" id="KW-0067">ATP-binding</keyword>
<evidence type="ECO:0000256" key="10">
    <source>
        <dbReference type="ARBA" id="ARBA00022840"/>
    </source>
</evidence>
<keyword evidence="7 13" id="KW-0808">Transferase</keyword>
<evidence type="ECO:0000256" key="13">
    <source>
        <dbReference type="HAMAP-Rule" id="MF_00409"/>
    </source>
</evidence>
<comment type="pathway">
    <text evidence="2 13">Glycolipid biosynthesis; lipid IV(A) biosynthesis; lipid IV(A) from (3R)-3-hydroxytetradecanoyl-[acyl-carrier-protein] and UDP-N-acetyl-alpha-D-glucosamine: step 6/6.</text>
</comment>
<dbReference type="GO" id="GO:0009244">
    <property type="term" value="P:lipopolysaccharide core region biosynthetic process"/>
    <property type="evidence" value="ECO:0007669"/>
    <property type="project" value="TreeGrafter"/>
</dbReference>
<name>A0A6F8PVS8_9GAMM</name>
<dbReference type="Pfam" id="PF02606">
    <property type="entry name" value="LpxK"/>
    <property type="match status" value="1"/>
</dbReference>
<dbReference type="EMBL" id="AP021889">
    <property type="protein sequence ID" value="BBP46108.1"/>
    <property type="molecule type" value="Genomic_DNA"/>
</dbReference>
<keyword evidence="15" id="KW-1185">Reference proteome</keyword>
<keyword evidence="6 13" id="KW-0441">Lipid A biosynthesis</keyword>
<dbReference type="RefSeq" id="WP_173272423.1">
    <property type="nucleotide sequence ID" value="NZ_AP021889.1"/>
</dbReference>
<keyword evidence="5 13" id="KW-0444">Lipid biosynthesis</keyword>
<evidence type="ECO:0000256" key="5">
    <source>
        <dbReference type="ARBA" id="ARBA00022516"/>
    </source>
</evidence>
<evidence type="ECO:0000256" key="1">
    <source>
        <dbReference type="ARBA" id="ARBA00002274"/>
    </source>
</evidence>
<keyword evidence="9 13" id="KW-0418">Kinase</keyword>
<dbReference type="AlphaFoldDB" id="A0A6F8PVS8"/>
<sequence length="341" mass="38058">MSWPTFWTKKNWQARLLWPLSKLVAWEALRRLNKFQRTPPARISAAKVIVVGNLVVGGSGKTPLIIWLTKALQQQGLQVGIVSRGYGGQASQWPQWVDAESDARLVGDEPLLLAQTLQVPVAVSPKRAEAIALIENRQACDVIISDDGLQHYAMARDIEIVVVDAQRQFGNQYCLPAGPLREPLGRLSNVDAVVINGGNQLELSQKWRRRFAGELPPRFAMELRPSVFRNLHSPQMTQAVDYFSDSAVSSIAGIGNPQRFFDTLQPYVAEQDTQPLADHHAYTETQLQGFVGDKPLIMTAKDAVKCQAFAQQRQAKNFWALEVETIVAPELMTLILQKLQN</sequence>
<dbReference type="PANTHER" id="PTHR42724:SF1">
    <property type="entry name" value="TETRAACYLDISACCHARIDE 4'-KINASE, MITOCHONDRIAL-RELATED"/>
    <property type="match status" value="1"/>
</dbReference>
<evidence type="ECO:0000256" key="12">
    <source>
        <dbReference type="ARBA" id="ARBA00029757"/>
    </source>
</evidence>
<protein>
    <recommendedName>
        <fullName evidence="4 13">Tetraacyldisaccharide 4'-kinase</fullName>
        <ecNumber evidence="3 13">2.7.1.130</ecNumber>
    </recommendedName>
    <alternativeName>
        <fullName evidence="12 13">Lipid A 4'-kinase</fullName>
    </alternativeName>
</protein>
<evidence type="ECO:0000256" key="2">
    <source>
        <dbReference type="ARBA" id="ARBA00004870"/>
    </source>
</evidence>
<dbReference type="InterPro" id="IPR027417">
    <property type="entry name" value="P-loop_NTPase"/>
</dbReference>
<evidence type="ECO:0000256" key="8">
    <source>
        <dbReference type="ARBA" id="ARBA00022741"/>
    </source>
</evidence>
<organism evidence="14 15">
    <name type="scientific">Thiosulfatimonas sediminis</name>
    <dbReference type="NCBI Taxonomy" id="2675054"/>
    <lineage>
        <taxon>Bacteria</taxon>
        <taxon>Pseudomonadati</taxon>
        <taxon>Pseudomonadota</taxon>
        <taxon>Gammaproteobacteria</taxon>
        <taxon>Thiotrichales</taxon>
        <taxon>Piscirickettsiaceae</taxon>
        <taxon>Thiosulfatimonas</taxon>
    </lineage>
</organism>
<evidence type="ECO:0000256" key="4">
    <source>
        <dbReference type="ARBA" id="ARBA00016436"/>
    </source>
</evidence>
<dbReference type="GO" id="GO:0009245">
    <property type="term" value="P:lipid A biosynthetic process"/>
    <property type="evidence" value="ECO:0007669"/>
    <property type="project" value="UniProtKB-UniRule"/>
</dbReference>
<accession>A0A6F8PVS8</accession>
<dbReference type="Proteomes" id="UP000501726">
    <property type="component" value="Chromosome"/>
</dbReference>
<keyword evidence="8 13" id="KW-0547">Nucleotide-binding</keyword>
<feature type="binding site" evidence="13">
    <location>
        <begin position="55"/>
        <end position="62"/>
    </location>
    <ligand>
        <name>ATP</name>
        <dbReference type="ChEBI" id="CHEBI:30616"/>
    </ligand>
</feature>
<evidence type="ECO:0000256" key="6">
    <source>
        <dbReference type="ARBA" id="ARBA00022556"/>
    </source>
</evidence>
<reference evidence="15" key="1">
    <citation type="submission" date="2019-11" db="EMBL/GenBank/DDBJ databases">
        <title>Isolation and characterization of two novel species in the genus Thiomicrorhabdus.</title>
        <authorList>
            <person name="Mochizuki J."/>
            <person name="Kojima H."/>
            <person name="Fukui M."/>
        </authorList>
    </citation>
    <scope>NUCLEOTIDE SEQUENCE [LARGE SCALE GENOMIC DNA]</scope>
    <source>
        <strain evidence="15">aks77</strain>
    </source>
</reference>
<comment type="catalytic activity">
    <reaction evidence="13">
        <text>a lipid A disaccharide + ATP = a lipid IVA + ADP + H(+)</text>
        <dbReference type="Rhea" id="RHEA:67840"/>
        <dbReference type="ChEBI" id="CHEBI:15378"/>
        <dbReference type="ChEBI" id="CHEBI:30616"/>
        <dbReference type="ChEBI" id="CHEBI:176343"/>
        <dbReference type="ChEBI" id="CHEBI:176425"/>
        <dbReference type="ChEBI" id="CHEBI:456216"/>
        <dbReference type="EC" id="2.7.1.130"/>
    </reaction>
</comment>
<comment type="function">
    <text evidence="1 13">Transfers the gamma-phosphate of ATP to the 4'-position of a tetraacyldisaccharide 1-phosphate intermediate (termed DS-1-P) to form tetraacyldisaccharide 1,4'-bis-phosphate (lipid IVA).</text>
</comment>
<evidence type="ECO:0000256" key="3">
    <source>
        <dbReference type="ARBA" id="ARBA00012071"/>
    </source>
</evidence>
<dbReference type="PANTHER" id="PTHR42724">
    <property type="entry name" value="TETRAACYLDISACCHARIDE 4'-KINASE"/>
    <property type="match status" value="1"/>
</dbReference>
<dbReference type="EC" id="2.7.1.130" evidence="3 13"/>
<evidence type="ECO:0000313" key="15">
    <source>
        <dbReference type="Proteomes" id="UP000501726"/>
    </source>
</evidence>
<dbReference type="KEGG" id="tse:THMIRHAS_14810"/>
<dbReference type="UniPathway" id="UPA00359">
    <property type="reaction ID" value="UER00482"/>
</dbReference>
<evidence type="ECO:0000256" key="7">
    <source>
        <dbReference type="ARBA" id="ARBA00022679"/>
    </source>
</evidence>
<dbReference type="InterPro" id="IPR003758">
    <property type="entry name" value="LpxK"/>
</dbReference>
<keyword evidence="11 13" id="KW-0443">Lipid metabolism</keyword>
<evidence type="ECO:0000256" key="11">
    <source>
        <dbReference type="ARBA" id="ARBA00023098"/>
    </source>
</evidence>
<comment type="similarity">
    <text evidence="13">Belongs to the LpxK family.</text>
</comment>
<dbReference type="GO" id="GO:0005886">
    <property type="term" value="C:plasma membrane"/>
    <property type="evidence" value="ECO:0007669"/>
    <property type="project" value="TreeGrafter"/>
</dbReference>
<dbReference type="GO" id="GO:0005524">
    <property type="term" value="F:ATP binding"/>
    <property type="evidence" value="ECO:0007669"/>
    <property type="project" value="UniProtKB-UniRule"/>
</dbReference>
<dbReference type="GO" id="GO:0009029">
    <property type="term" value="F:lipid-A 4'-kinase activity"/>
    <property type="evidence" value="ECO:0007669"/>
    <property type="project" value="UniProtKB-UniRule"/>
</dbReference>